<gene>
    <name evidence="1" type="ORF">X560_2715</name>
</gene>
<dbReference type="Proteomes" id="UP000052258">
    <property type="component" value="Unassembled WGS sequence"/>
</dbReference>
<name>A0A0J8G582_9LIST</name>
<organism evidence="1 2">
    <name type="scientific">Listeria fleischmannii 1991</name>
    <dbReference type="NCBI Taxonomy" id="1430899"/>
    <lineage>
        <taxon>Bacteria</taxon>
        <taxon>Bacillati</taxon>
        <taxon>Bacillota</taxon>
        <taxon>Bacilli</taxon>
        <taxon>Bacillales</taxon>
        <taxon>Listeriaceae</taxon>
        <taxon>Listeria</taxon>
    </lineage>
</organism>
<dbReference type="PATRIC" id="fig|1430899.3.peg.2766"/>
<dbReference type="OrthoDB" id="7335480at2"/>
<dbReference type="AlphaFoldDB" id="A0A0J8G582"/>
<dbReference type="EMBL" id="AZHO01000041">
    <property type="protein sequence ID" value="KMT57702.1"/>
    <property type="molecule type" value="Genomic_DNA"/>
</dbReference>
<keyword evidence="2" id="KW-1185">Reference proteome</keyword>
<reference evidence="1 2" key="1">
    <citation type="journal article" date="2015" name="Genome Biol. Evol.">
        <title>Comparative Genomics of Listeria Sensu Lato: Genus-Wide Differences in Evolutionary Dynamics and the Progressive Gain of Complex, Potentially Pathogenicity-Related Traits through Lateral Gene Transfer.</title>
        <authorList>
            <person name="Chiara M."/>
            <person name="Caruso M."/>
            <person name="D'Erchia A.M."/>
            <person name="Manzari C."/>
            <person name="Fraccalvieri R."/>
            <person name="Goffredo E."/>
            <person name="Latorre L."/>
            <person name="Miccolupo A."/>
            <person name="Padalino I."/>
            <person name="Santagada G."/>
            <person name="Chiocco D."/>
            <person name="Pesole G."/>
            <person name="Horner D.S."/>
            <person name="Parisi A."/>
        </authorList>
    </citation>
    <scope>NUCLEOTIDE SEQUENCE [LARGE SCALE GENOMIC DNA]</scope>
    <source>
        <strain evidence="1 2">1991</strain>
    </source>
</reference>
<dbReference type="RefSeq" id="WP_040504751.1">
    <property type="nucleotide sequence ID" value="NZ_KQ130624.1"/>
</dbReference>
<accession>A0A0J8G582</accession>
<comment type="caution">
    <text evidence="1">The sequence shown here is derived from an EMBL/GenBank/DDBJ whole genome shotgun (WGS) entry which is preliminary data.</text>
</comment>
<evidence type="ECO:0000313" key="1">
    <source>
        <dbReference type="EMBL" id="KMT57702.1"/>
    </source>
</evidence>
<sequence>MSSFLYEENELKLSFEIESDKKKQYDFAYYVYQDGRIIDRVWYQPTNKHETLQVTPVYSGGYQIRLFIRENKKIVFNEVTPVLWVDTLHEKQILTTFPSEKIFFSDHPVKYVFEEAKDDVRYLVLSFSGLYATEFQGGAPVYNHMRTLTSVKAHKLFILDSYHNQFCYYVGFGGKLEFERSVLALITKIANEYRVPPENIIATGSSKGGALLQF</sequence>
<evidence type="ECO:0000313" key="2">
    <source>
        <dbReference type="Proteomes" id="UP000052258"/>
    </source>
</evidence>
<protein>
    <submittedName>
        <fullName evidence="1">Two component regulator three Y domain-containing protein</fullName>
    </submittedName>
</protein>
<proteinExistence type="predicted"/>